<evidence type="ECO:0008006" key="3">
    <source>
        <dbReference type="Google" id="ProtNLM"/>
    </source>
</evidence>
<dbReference type="PROSITE" id="PS51257">
    <property type="entry name" value="PROKAR_LIPOPROTEIN"/>
    <property type="match status" value="1"/>
</dbReference>
<dbReference type="AlphaFoldDB" id="A0A1G8GYA1"/>
<protein>
    <recommendedName>
        <fullName evidence="3">TonB protein C-terminal</fullName>
    </recommendedName>
</protein>
<dbReference type="EMBL" id="FNCZ01000006">
    <property type="protein sequence ID" value="SDH99261.1"/>
    <property type="molecule type" value="Genomic_DNA"/>
</dbReference>
<dbReference type="STRING" id="262004.SAMN04489796_10663"/>
<dbReference type="Proteomes" id="UP000199492">
    <property type="component" value="Unassembled WGS sequence"/>
</dbReference>
<organism evidence="1 2">
    <name type="scientific">Winogradskyella thalassocola</name>
    <dbReference type="NCBI Taxonomy" id="262004"/>
    <lineage>
        <taxon>Bacteria</taxon>
        <taxon>Pseudomonadati</taxon>
        <taxon>Bacteroidota</taxon>
        <taxon>Flavobacteriia</taxon>
        <taxon>Flavobacteriales</taxon>
        <taxon>Flavobacteriaceae</taxon>
        <taxon>Winogradskyella</taxon>
    </lineage>
</organism>
<dbReference type="RefSeq" id="WP_092469021.1">
    <property type="nucleotide sequence ID" value="NZ_FNCZ01000006.1"/>
</dbReference>
<accession>A0A1G8GYA1</accession>
<dbReference type="OrthoDB" id="1366312at2"/>
<gene>
    <name evidence="1" type="ORF">SAMN04489796_10663</name>
</gene>
<keyword evidence="2" id="KW-1185">Reference proteome</keyword>
<proteinExistence type="predicted"/>
<evidence type="ECO:0000313" key="1">
    <source>
        <dbReference type="EMBL" id="SDH99261.1"/>
    </source>
</evidence>
<reference evidence="2" key="1">
    <citation type="submission" date="2016-10" db="EMBL/GenBank/DDBJ databases">
        <authorList>
            <person name="Varghese N."/>
            <person name="Submissions S."/>
        </authorList>
    </citation>
    <scope>NUCLEOTIDE SEQUENCE [LARGE SCALE GENOMIC DNA]</scope>
    <source>
        <strain evidence="2">DSM 15363</strain>
    </source>
</reference>
<evidence type="ECO:0000313" key="2">
    <source>
        <dbReference type="Proteomes" id="UP000199492"/>
    </source>
</evidence>
<name>A0A1G8GYA1_9FLAO</name>
<sequence>MKHLFLYVAIFGLFFTACKTKNSSLKYTLYSCEEGIVDAIKDASEGKYELITYGLISTFNVDGFNDFYKNYILENYNIRFGLGGCIVSDGTNCYREKIEELIYEKFGDDIFEVTKLEAINEFRKTKEFIEDIKPKIDSGEIYSFRLHKDPKFLIEGKAVDFIKYLGFANFEVDYSNPINYCEISFVVEKNGVINDIHLENAETSEPIINIELMNKLKELSKWQPGIYLGEVVRSKVYFKVPLSLL</sequence>